<dbReference type="RefSeq" id="WP_003328716.1">
    <property type="nucleotide sequence ID" value="NC_014639.1"/>
</dbReference>
<sequence length="253" mass="28019">MKPAKVTLLHRMLHCLKHVDCNIVKYFTSTYLLVNISLFVIILFPFSVIAEAEDEYANFEELKNNTNPSDYGISTQEGNTSVLVLAIHGGGIEGGTSELARELSKHHSMYLFEGLMPSGNSVLHITSTHFDEPASLTMVRGHRSVISLHGYSADEKNIKVGGTDRNRAALLVETLHKAGFPAELLSAQDKYAGVSPDNIANKSISGLSIQLELSMGFRKSMFETFSLKSRSSTQNQTFYKFTETISDFINAQY</sequence>
<keyword evidence="1" id="KW-0472">Membrane</keyword>
<keyword evidence="1" id="KW-1133">Transmembrane helix</keyword>
<dbReference type="InterPro" id="IPR038128">
    <property type="entry name" value="Gamma_PGA_hydro_sf"/>
</dbReference>
<dbReference type="Proteomes" id="UP000006867">
    <property type="component" value="Chromosome"/>
</dbReference>
<keyword evidence="1" id="KW-0812">Transmembrane</keyword>
<accession>A0ABM5LWP0</accession>
<protein>
    <submittedName>
        <fullName evidence="2">Phage-related replication protein</fullName>
    </submittedName>
</protein>
<organism evidence="2 3">
    <name type="scientific">Bacillus atrophaeus (strain 1942)</name>
    <dbReference type="NCBI Taxonomy" id="720555"/>
    <lineage>
        <taxon>Bacteria</taxon>
        <taxon>Bacillati</taxon>
        <taxon>Bacillota</taxon>
        <taxon>Bacilli</taxon>
        <taxon>Bacillales</taxon>
        <taxon>Bacillaceae</taxon>
        <taxon>Bacillus</taxon>
    </lineage>
</organism>
<dbReference type="EMBL" id="CP002207">
    <property type="protein sequence ID" value="ADP32336.1"/>
    <property type="molecule type" value="Genomic_DNA"/>
</dbReference>
<evidence type="ECO:0000256" key="1">
    <source>
        <dbReference type="SAM" id="Phobius"/>
    </source>
</evidence>
<feature type="transmembrane region" description="Helical" evidence="1">
    <location>
        <begin position="32"/>
        <end position="50"/>
    </location>
</feature>
<reference evidence="2 3" key="1">
    <citation type="journal article" date="2011" name="Front. Microbiol.">
        <title>Genomic signatures of strain selection and enhancement in Bacillus atrophaeus var. globigii, a historical biowarfare simulant.</title>
        <authorList>
            <person name="Gibbons H.S."/>
            <person name="Broomall S.M."/>
            <person name="McNew L.A."/>
            <person name="Daligault H."/>
            <person name="Chapman C."/>
            <person name="Bruce D."/>
            <person name="Karavis M."/>
            <person name="Krepps M."/>
            <person name="McGregor P.A."/>
            <person name="Hong C."/>
            <person name="Park K.H."/>
            <person name="Akmal A."/>
            <person name="Feldman A."/>
            <person name="Lin J.S."/>
            <person name="Chang W.E."/>
            <person name="Higgs B.W."/>
            <person name="Demirev P."/>
            <person name="Lindquist J."/>
            <person name="Liem A."/>
            <person name="Fochler E."/>
            <person name="Read T.D."/>
            <person name="Tapia R."/>
            <person name="Johnson S."/>
            <person name="Bishop-Lilly K.A."/>
            <person name="Detter C."/>
            <person name="Han C."/>
            <person name="Sozhamannan S."/>
            <person name="Rosenzweig C.N."/>
            <person name="Skowronski E.W."/>
        </authorList>
    </citation>
    <scope>NUCLEOTIDE SEQUENCE [LARGE SCALE GENOMIC DNA]</scope>
    <source>
        <strain evidence="2 3">1942</strain>
    </source>
</reference>
<dbReference type="Pfam" id="PF05908">
    <property type="entry name" value="Gamma_PGA_hydro"/>
    <property type="match status" value="1"/>
</dbReference>
<dbReference type="InterPro" id="IPR008585">
    <property type="entry name" value="Gamma_PGA_hydro"/>
</dbReference>
<evidence type="ECO:0000313" key="3">
    <source>
        <dbReference type="Proteomes" id="UP000006867"/>
    </source>
</evidence>
<keyword evidence="3" id="KW-1185">Reference proteome</keyword>
<proteinExistence type="predicted"/>
<gene>
    <name evidence="2" type="ordered locus">BATR1942_06920</name>
</gene>
<dbReference type="Gene3D" id="3.40.630.100">
    <property type="entry name" value="Poly-gamma-glutamate hydrolase, zinc-binding motif"/>
    <property type="match status" value="1"/>
</dbReference>
<evidence type="ECO:0000313" key="2">
    <source>
        <dbReference type="EMBL" id="ADP32336.1"/>
    </source>
</evidence>
<name>A0ABM5LWP0_BACA1</name>